<evidence type="ECO:0000313" key="10">
    <source>
        <dbReference type="Proteomes" id="UP000316196"/>
    </source>
</evidence>
<evidence type="ECO:0000256" key="7">
    <source>
        <dbReference type="HAMAP-Rule" id="MF_00323"/>
    </source>
</evidence>
<feature type="binding site" evidence="7">
    <location>
        <position position="177"/>
    </location>
    <ligand>
        <name>Fe(2+)</name>
        <dbReference type="ChEBI" id="CHEBI:29033"/>
    </ligand>
</feature>
<dbReference type="Pfam" id="PF00762">
    <property type="entry name" value="Ferrochelatase"/>
    <property type="match status" value="1"/>
</dbReference>
<dbReference type="AlphaFoldDB" id="A0A542ZQY4"/>
<protein>
    <recommendedName>
        <fullName evidence="7">Coproporphyrin III ferrochelatase</fullName>
        <ecNumber evidence="7">4.99.1.9</ecNumber>
    </recommendedName>
</protein>
<dbReference type="PANTHER" id="PTHR11108:SF1">
    <property type="entry name" value="FERROCHELATASE, MITOCHONDRIAL"/>
    <property type="match status" value="1"/>
</dbReference>
<name>A0A542ZQY4_9ACTN</name>
<dbReference type="Proteomes" id="UP000316196">
    <property type="component" value="Unassembled WGS sequence"/>
</dbReference>
<keyword evidence="5 7" id="KW-0627">Porphyrin biosynthesis</keyword>
<comment type="similarity">
    <text evidence="7 8">Belongs to the ferrochelatase family.</text>
</comment>
<evidence type="ECO:0000256" key="6">
    <source>
        <dbReference type="ARBA" id="ARBA00024536"/>
    </source>
</evidence>
<comment type="subcellular location">
    <subcellularLocation>
        <location evidence="7">Cytoplasm</location>
    </subcellularLocation>
</comment>
<reference evidence="9 10" key="1">
    <citation type="submission" date="2019-06" db="EMBL/GenBank/DDBJ databases">
        <title>Sequencing the genomes of 1000 actinobacteria strains.</title>
        <authorList>
            <person name="Klenk H.-P."/>
        </authorList>
    </citation>
    <scope>NUCLEOTIDE SEQUENCE [LARGE SCALE GENOMIC DNA]</scope>
    <source>
        <strain evidence="9 10">DSM 8251</strain>
    </source>
</reference>
<comment type="pathway">
    <text evidence="1 7">Porphyrin-containing compound metabolism; protoheme biosynthesis.</text>
</comment>
<keyword evidence="3 7" id="KW-0350">Heme biosynthesis</keyword>
<keyword evidence="10" id="KW-1185">Reference proteome</keyword>
<dbReference type="GO" id="GO:0005737">
    <property type="term" value="C:cytoplasm"/>
    <property type="evidence" value="ECO:0007669"/>
    <property type="project" value="UniProtKB-SubCell"/>
</dbReference>
<dbReference type="GO" id="GO:0046872">
    <property type="term" value="F:metal ion binding"/>
    <property type="evidence" value="ECO:0007669"/>
    <property type="project" value="UniProtKB-KW"/>
</dbReference>
<dbReference type="GO" id="GO:0004325">
    <property type="term" value="F:ferrochelatase activity"/>
    <property type="evidence" value="ECO:0007669"/>
    <property type="project" value="UniProtKB-UniRule"/>
</dbReference>
<dbReference type="EC" id="4.99.1.9" evidence="7"/>
<dbReference type="OrthoDB" id="9776380at2"/>
<dbReference type="HAMAP" id="MF_00323">
    <property type="entry name" value="Ferrochelatase"/>
    <property type="match status" value="1"/>
</dbReference>
<feature type="binding site" evidence="7">
    <location>
        <position position="266"/>
    </location>
    <ligand>
        <name>Fe(2+)</name>
        <dbReference type="ChEBI" id="CHEBI:29033"/>
    </ligand>
</feature>
<evidence type="ECO:0000256" key="2">
    <source>
        <dbReference type="ARBA" id="ARBA00023004"/>
    </source>
</evidence>
<dbReference type="NCBIfam" id="TIGR00109">
    <property type="entry name" value="hemH"/>
    <property type="match status" value="1"/>
</dbReference>
<dbReference type="UniPathway" id="UPA00252"/>
<keyword evidence="4 7" id="KW-0456">Lyase</keyword>
<dbReference type="RefSeq" id="WP_142092438.1">
    <property type="nucleotide sequence ID" value="NZ_BAAAMD010000001.1"/>
</dbReference>
<dbReference type="EMBL" id="VFOR01000001">
    <property type="protein sequence ID" value="TQL62620.1"/>
    <property type="molecule type" value="Genomic_DNA"/>
</dbReference>
<accession>A0A542ZQY4</accession>
<dbReference type="GO" id="GO:0006783">
    <property type="term" value="P:heme biosynthetic process"/>
    <property type="evidence" value="ECO:0007669"/>
    <property type="project" value="UniProtKB-UniRule"/>
</dbReference>
<proteinExistence type="inferred from homology"/>
<keyword evidence="2 7" id="KW-0408">Iron</keyword>
<evidence type="ECO:0000256" key="8">
    <source>
        <dbReference type="RuleBase" id="RU004185"/>
    </source>
</evidence>
<dbReference type="InterPro" id="IPR001015">
    <property type="entry name" value="Ferrochelatase"/>
</dbReference>
<comment type="catalytic activity">
    <reaction evidence="6">
        <text>Fe-coproporphyrin III + 2 H(+) = coproporphyrin III + Fe(2+)</text>
        <dbReference type="Rhea" id="RHEA:49572"/>
        <dbReference type="ChEBI" id="CHEBI:15378"/>
        <dbReference type="ChEBI" id="CHEBI:29033"/>
        <dbReference type="ChEBI" id="CHEBI:68438"/>
        <dbReference type="ChEBI" id="CHEBI:131725"/>
        <dbReference type="EC" id="4.99.1.9"/>
    </reaction>
    <physiologicalReaction direction="right-to-left" evidence="6">
        <dbReference type="Rhea" id="RHEA:49574"/>
    </physiologicalReaction>
</comment>
<evidence type="ECO:0000256" key="5">
    <source>
        <dbReference type="ARBA" id="ARBA00023244"/>
    </source>
</evidence>
<evidence type="ECO:0000256" key="1">
    <source>
        <dbReference type="ARBA" id="ARBA00004744"/>
    </source>
</evidence>
<feature type="binding site" evidence="7">
    <location>
        <position position="122"/>
    </location>
    <ligand>
        <name>Fe-coproporphyrin III</name>
        <dbReference type="ChEBI" id="CHEBI:68438"/>
    </ligand>
</feature>
<evidence type="ECO:0000313" key="9">
    <source>
        <dbReference type="EMBL" id="TQL62620.1"/>
    </source>
</evidence>
<organism evidence="9 10">
    <name type="scientific">Propioniferax innocua</name>
    <dbReference type="NCBI Taxonomy" id="1753"/>
    <lineage>
        <taxon>Bacteria</taxon>
        <taxon>Bacillati</taxon>
        <taxon>Actinomycetota</taxon>
        <taxon>Actinomycetes</taxon>
        <taxon>Propionibacteriales</taxon>
        <taxon>Propionibacteriaceae</taxon>
        <taxon>Propioniferax</taxon>
    </lineage>
</organism>
<feature type="binding site" evidence="7">
    <location>
        <position position="53"/>
    </location>
    <ligand>
        <name>Fe-coproporphyrin III</name>
        <dbReference type="ChEBI" id="CHEBI:68438"/>
    </ligand>
</feature>
<comment type="caution">
    <text evidence="7">Lacks conserved residue(s) required for the propagation of feature annotation.</text>
</comment>
<dbReference type="InterPro" id="IPR033644">
    <property type="entry name" value="Ferrochelatase_C"/>
</dbReference>
<sequence>MQFYDAVLVLSFGGPESPDEVRPFLEHVTRGRGIPAERLDEVATHYLARGGVSPINGQVRALLAALTERFSARGAEVPLYWGNRNSQPWLVDALRQIHADGHRRVLTLLTSAFPSYSGCRQYRENLHDACAEGGIDLEIDVMPAYGEHDGFVTANVDAVRDALEGFDEPAHIAFVTHSIPEAMAAASGPTEADAYNDSHLAVAERIVDALEPDRIAAWSLVYCSRSGPPQQPWLEPDINDHLRALADAGVTRVVMVPVGFISDHMEVLNDLDEEAMETATELGLQARRSGTVGTHPAFVDALIELVFAQDAAASRQQPFTGPGRAWRASERCSAGCCANLRDPGKAAMAERSGAVF</sequence>
<gene>
    <name evidence="7" type="primary">cpfC</name>
    <name evidence="9" type="ORF">FB460_0404</name>
</gene>
<dbReference type="InterPro" id="IPR033659">
    <property type="entry name" value="Ferrochelatase_N"/>
</dbReference>
<evidence type="ECO:0000256" key="4">
    <source>
        <dbReference type="ARBA" id="ARBA00023239"/>
    </source>
</evidence>
<dbReference type="PANTHER" id="PTHR11108">
    <property type="entry name" value="FERROCHELATASE"/>
    <property type="match status" value="1"/>
</dbReference>
<dbReference type="CDD" id="cd00419">
    <property type="entry name" value="Ferrochelatase_C"/>
    <property type="match status" value="1"/>
</dbReference>
<evidence type="ECO:0000256" key="3">
    <source>
        <dbReference type="ARBA" id="ARBA00023133"/>
    </source>
</evidence>
<keyword evidence="7" id="KW-0963">Cytoplasm</keyword>
<comment type="caution">
    <text evidence="9">The sequence shown here is derived from an EMBL/GenBank/DDBJ whole genome shotgun (WGS) entry which is preliminary data.</text>
</comment>
<dbReference type="SUPFAM" id="SSF53800">
    <property type="entry name" value="Chelatase"/>
    <property type="match status" value="1"/>
</dbReference>
<dbReference type="CDD" id="cd03411">
    <property type="entry name" value="Ferrochelatase_N"/>
    <property type="match status" value="1"/>
</dbReference>
<keyword evidence="7" id="KW-0479">Metal-binding</keyword>
<dbReference type="Gene3D" id="3.40.50.1400">
    <property type="match status" value="2"/>
</dbReference>
<comment type="function">
    <text evidence="7">Involved in coproporphyrin-dependent heme b biosynthesis. Catalyzes the insertion of ferrous iron into coproporphyrin III to form Fe-coproporphyrin III.</text>
</comment>